<sequence>MDAPTDEKFPNGSLLKRLEGSKITINSHTFHLKSILSEYVEVCFCERRAEFQAEDVRTRETVRLDFRVEIPPLPDQPPTVHHRAIQLFNNESNTFKDLSPSGHTAAYITHAEMTQDENYEYPGGYLNVLALGWYPDVDFDEAILDIPRTEMEGIKRQFVEMFSSFYEAGYEYLGIPCMYKYDPEKKIVYASIIEMFDTIDCVESFYPLDAPSTYNLRNLLAYVAENTGKNVVDEEDEYMRHPQPNWEKIPSAILIHILAQCDLFDIYALSLTCHLLHRQITKHEYAIAKEYLHRRQQQRQDEHDNDPPPLIEDLLSPGDDLTFISYLFPPPPPHYVNGASLRDDQPEYSFAYLADLNRCWTTCIKLSYYLAEHTVRHHLETDATARTSWASSKTEKEFAYSKGVELLQAKLLHPMAYLIFFLETNASMTPPPSSPSTSNHAQAQETPIQTQQSILQQCPFTNPHILLSTHHCMRHLTKIVRHLMAPEISYASTENWLSLLLTTSTLERILGFFTAIAEDEVCEEQTGHGHGHGHAHTHTWSRRMEFMWQMRGDWDEVMADVGDGIGERIAAMPGLREVWFEAAEREIQDRGLVPHDCEDVVPILHGSVVVLNCDYCEQEGVCSQ</sequence>
<dbReference type="Proteomes" id="UP000184383">
    <property type="component" value="Unassembled WGS sequence"/>
</dbReference>
<gene>
    <name evidence="3" type="ORF">ASPWEDRAFT_173507</name>
</gene>
<name>A0A1L9RGP4_ASPWE</name>
<accession>A0A1L9RGP4</accession>
<dbReference type="Pfam" id="PF00646">
    <property type="entry name" value="F-box"/>
    <property type="match status" value="1"/>
</dbReference>
<feature type="domain" description="F-box" evidence="2">
    <location>
        <begin position="246"/>
        <end position="283"/>
    </location>
</feature>
<dbReference type="InterPro" id="IPR036047">
    <property type="entry name" value="F-box-like_dom_sf"/>
</dbReference>
<reference evidence="4" key="1">
    <citation type="journal article" date="2017" name="Genome Biol.">
        <title>Comparative genomics reveals high biological diversity and specific adaptations in the industrially and medically important fungal genus Aspergillus.</title>
        <authorList>
            <person name="de Vries R.P."/>
            <person name="Riley R."/>
            <person name="Wiebenga A."/>
            <person name="Aguilar-Osorio G."/>
            <person name="Amillis S."/>
            <person name="Uchima C.A."/>
            <person name="Anderluh G."/>
            <person name="Asadollahi M."/>
            <person name="Askin M."/>
            <person name="Barry K."/>
            <person name="Battaglia E."/>
            <person name="Bayram O."/>
            <person name="Benocci T."/>
            <person name="Braus-Stromeyer S.A."/>
            <person name="Caldana C."/>
            <person name="Canovas D."/>
            <person name="Cerqueira G.C."/>
            <person name="Chen F."/>
            <person name="Chen W."/>
            <person name="Choi C."/>
            <person name="Clum A."/>
            <person name="Dos Santos R.A."/>
            <person name="Damasio A.R."/>
            <person name="Diallinas G."/>
            <person name="Emri T."/>
            <person name="Fekete E."/>
            <person name="Flipphi M."/>
            <person name="Freyberg S."/>
            <person name="Gallo A."/>
            <person name="Gournas C."/>
            <person name="Habgood R."/>
            <person name="Hainaut M."/>
            <person name="Harispe M.L."/>
            <person name="Henrissat B."/>
            <person name="Hilden K.S."/>
            <person name="Hope R."/>
            <person name="Hossain A."/>
            <person name="Karabika E."/>
            <person name="Karaffa L."/>
            <person name="Karanyi Z."/>
            <person name="Krasevec N."/>
            <person name="Kuo A."/>
            <person name="Kusch H."/>
            <person name="LaButti K."/>
            <person name="Lagendijk E.L."/>
            <person name="Lapidus A."/>
            <person name="Levasseur A."/>
            <person name="Lindquist E."/>
            <person name="Lipzen A."/>
            <person name="Logrieco A.F."/>
            <person name="MacCabe A."/>
            <person name="Maekelae M.R."/>
            <person name="Malavazi I."/>
            <person name="Melin P."/>
            <person name="Meyer V."/>
            <person name="Mielnichuk N."/>
            <person name="Miskei M."/>
            <person name="Molnar A.P."/>
            <person name="Mule G."/>
            <person name="Ngan C.Y."/>
            <person name="Orejas M."/>
            <person name="Orosz E."/>
            <person name="Ouedraogo J.P."/>
            <person name="Overkamp K.M."/>
            <person name="Park H.-S."/>
            <person name="Perrone G."/>
            <person name="Piumi F."/>
            <person name="Punt P.J."/>
            <person name="Ram A.F."/>
            <person name="Ramon A."/>
            <person name="Rauscher S."/>
            <person name="Record E."/>
            <person name="Riano-Pachon D.M."/>
            <person name="Robert V."/>
            <person name="Roehrig J."/>
            <person name="Ruller R."/>
            <person name="Salamov A."/>
            <person name="Salih N.S."/>
            <person name="Samson R.A."/>
            <person name="Sandor E."/>
            <person name="Sanguinetti M."/>
            <person name="Schuetze T."/>
            <person name="Sepcic K."/>
            <person name="Shelest E."/>
            <person name="Sherlock G."/>
            <person name="Sophianopoulou V."/>
            <person name="Squina F.M."/>
            <person name="Sun H."/>
            <person name="Susca A."/>
            <person name="Todd R.B."/>
            <person name="Tsang A."/>
            <person name="Unkles S.E."/>
            <person name="van de Wiele N."/>
            <person name="van Rossen-Uffink D."/>
            <person name="Oliveira J.V."/>
            <person name="Vesth T.C."/>
            <person name="Visser J."/>
            <person name="Yu J.-H."/>
            <person name="Zhou M."/>
            <person name="Andersen M.R."/>
            <person name="Archer D.B."/>
            <person name="Baker S.E."/>
            <person name="Benoit I."/>
            <person name="Brakhage A.A."/>
            <person name="Braus G.H."/>
            <person name="Fischer R."/>
            <person name="Frisvad J.C."/>
            <person name="Goldman G.H."/>
            <person name="Houbraken J."/>
            <person name="Oakley B."/>
            <person name="Pocsi I."/>
            <person name="Scazzocchio C."/>
            <person name="Seiboth B."/>
            <person name="vanKuyk P.A."/>
            <person name="Wortman J."/>
            <person name="Dyer P.S."/>
            <person name="Grigoriev I.V."/>
        </authorList>
    </citation>
    <scope>NUCLEOTIDE SEQUENCE [LARGE SCALE GENOMIC DNA]</scope>
    <source>
        <strain evidence="4">DTO 134E9</strain>
    </source>
</reference>
<protein>
    <recommendedName>
        <fullName evidence="2">F-box domain-containing protein</fullName>
    </recommendedName>
</protein>
<dbReference type="GeneID" id="63746928"/>
<dbReference type="SUPFAM" id="SSF81383">
    <property type="entry name" value="F-box domain"/>
    <property type="match status" value="1"/>
</dbReference>
<feature type="compositionally biased region" description="Polar residues" evidence="1">
    <location>
        <begin position="439"/>
        <end position="448"/>
    </location>
</feature>
<evidence type="ECO:0000256" key="1">
    <source>
        <dbReference type="SAM" id="MobiDB-lite"/>
    </source>
</evidence>
<evidence type="ECO:0000313" key="4">
    <source>
        <dbReference type="Proteomes" id="UP000184383"/>
    </source>
</evidence>
<dbReference type="CDD" id="cd09917">
    <property type="entry name" value="F-box_SF"/>
    <property type="match status" value="1"/>
</dbReference>
<dbReference type="InterPro" id="IPR001810">
    <property type="entry name" value="F-box_dom"/>
</dbReference>
<evidence type="ECO:0000259" key="2">
    <source>
        <dbReference type="Pfam" id="PF00646"/>
    </source>
</evidence>
<dbReference type="RefSeq" id="XP_040687750.1">
    <property type="nucleotide sequence ID" value="XM_040831080.1"/>
</dbReference>
<organism evidence="3 4">
    <name type="scientific">Aspergillus wentii DTO 134E9</name>
    <dbReference type="NCBI Taxonomy" id="1073089"/>
    <lineage>
        <taxon>Eukaryota</taxon>
        <taxon>Fungi</taxon>
        <taxon>Dikarya</taxon>
        <taxon>Ascomycota</taxon>
        <taxon>Pezizomycotina</taxon>
        <taxon>Eurotiomycetes</taxon>
        <taxon>Eurotiomycetidae</taxon>
        <taxon>Eurotiales</taxon>
        <taxon>Aspergillaceae</taxon>
        <taxon>Aspergillus</taxon>
        <taxon>Aspergillus subgen. Cremei</taxon>
    </lineage>
</organism>
<feature type="region of interest" description="Disordered" evidence="1">
    <location>
        <begin position="429"/>
        <end position="448"/>
    </location>
</feature>
<dbReference type="AlphaFoldDB" id="A0A1L9RGP4"/>
<dbReference type="EMBL" id="KV878213">
    <property type="protein sequence ID" value="OJJ34074.1"/>
    <property type="molecule type" value="Genomic_DNA"/>
</dbReference>
<keyword evidence="4" id="KW-1185">Reference proteome</keyword>
<dbReference type="VEuPathDB" id="FungiDB:ASPWEDRAFT_173507"/>
<proteinExistence type="predicted"/>
<dbReference type="OrthoDB" id="4467576at2759"/>
<evidence type="ECO:0000313" key="3">
    <source>
        <dbReference type="EMBL" id="OJJ34074.1"/>
    </source>
</evidence>